<organism evidence="9 10">
    <name type="scientific">Siphonobacter aquaeclarae</name>
    <dbReference type="NCBI Taxonomy" id="563176"/>
    <lineage>
        <taxon>Bacteria</taxon>
        <taxon>Pseudomonadati</taxon>
        <taxon>Bacteroidota</taxon>
        <taxon>Cytophagia</taxon>
        <taxon>Cytophagales</taxon>
        <taxon>Cytophagaceae</taxon>
        <taxon>Siphonobacter</taxon>
    </lineage>
</organism>
<keyword evidence="6" id="KW-0131">Cell cycle</keyword>
<dbReference type="PANTHER" id="PTHR35794:SF2">
    <property type="entry name" value="CELL DIVISION PROTEIN DIVIVA"/>
    <property type="match status" value="1"/>
</dbReference>
<evidence type="ECO:0000313" key="9">
    <source>
        <dbReference type="EMBL" id="SDM56931.1"/>
    </source>
</evidence>
<reference evidence="9 10" key="1">
    <citation type="submission" date="2016-10" db="EMBL/GenBank/DDBJ databases">
        <authorList>
            <person name="de Groot N.N."/>
        </authorList>
    </citation>
    <scope>NUCLEOTIDE SEQUENCE [LARGE SCALE GENOMIC DNA]</scope>
    <source>
        <strain evidence="9 10">DSM 21668</strain>
    </source>
</reference>
<dbReference type="AlphaFoldDB" id="A0A1G9UAH5"/>
<evidence type="ECO:0000256" key="1">
    <source>
        <dbReference type="ARBA" id="ARBA00004496"/>
    </source>
</evidence>
<sequence length="231" mass="26381">MKITPLDIRKQSFERVFRGYDKDAVDGFLTTLSQEWERMLDENRLLHERIERTEGEFSKLKALENTLYKTLQTAQATSQEMASKAQEESQRKVVEAQQQADDAVVTARKEASMLLTDAESKARYIIEEAVNELKGLERDIKAIEKYRETLIAQIKGYAADTLEKVQRFEEKSRQIVFDEKTAELREVLENIPSAQPEETPAPVAEVPAPPVEQPAAETEQPSEEGSFFDKL</sequence>
<comment type="similarity">
    <text evidence="2">Belongs to the DivIVA family.</text>
</comment>
<keyword evidence="5 7" id="KW-0175">Coiled coil</keyword>
<evidence type="ECO:0000256" key="8">
    <source>
        <dbReference type="SAM" id="MobiDB-lite"/>
    </source>
</evidence>
<name>A0A1G9UAH5_9BACT</name>
<dbReference type="InterPro" id="IPR007793">
    <property type="entry name" value="DivIVA_fam"/>
</dbReference>
<evidence type="ECO:0000256" key="3">
    <source>
        <dbReference type="ARBA" id="ARBA00022490"/>
    </source>
</evidence>
<comment type="subcellular location">
    <subcellularLocation>
        <location evidence="1">Cytoplasm</location>
    </subcellularLocation>
</comment>
<dbReference type="EMBL" id="FNGS01000007">
    <property type="protein sequence ID" value="SDM56931.1"/>
    <property type="molecule type" value="Genomic_DNA"/>
</dbReference>
<evidence type="ECO:0000256" key="2">
    <source>
        <dbReference type="ARBA" id="ARBA00009008"/>
    </source>
</evidence>
<keyword evidence="3" id="KW-0963">Cytoplasm</keyword>
<proteinExistence type="inferred from homology"/>
<dbReference type="Gene3D" id="6.10.250.660">
    <property type="match status" value="1"/>
</dbReference>
<dbReference type="OrthoDB" id="9815492at2"/>
<dbReference type="InterPro" id="IPR019933">
    <property type="entry name" value="DivIVA_domain"/>
</dbReference>
<feature type="coiled-coil region" evidence="7">
    <location>
        <begin position="126"/>
        <end position="153"/>
    </location>
</feature>
<dbReference type="Proteomes" id="UP000198901">
    <property type="component" value="Unassembled WGS sequence"/>
</dbReference>
<accession>A0A1G9UAH5</accession>
<protein>
    <submittedName>
        <fullName evidence="9">Cell division initiation protein</fullName>
    </submittedName>
</protein>
<evidence type="ECO:0000256" key="4">
    <source>
        <dbReference type="ARBA" id="ARBA00022618"/>
    </source>
</evidence>
<evidence type="ECO:0000313" key="10">
    <source>
        <dbReference type="Proteomes" id="UP000198901"/>
    </source>
</evidence>
<dbReference type="STRING" id="563176.SAMN04488090_3745"/>
<keyword evidence="10" id="KW-1185">Reference proteome</keyword>
<dbReference type="GO" id="GO:0005737">
    <property type="term" value="C:cytoplasm"/>
    <property type="evidence" value="ECO:0007669"/>
    <property type="project" value="UniProtKB-SubCell"/>
</dbReference>
<gene>
    <name evidence="9" type="ORF">SAMN04488090_3745</name>
</gene>
<dbReference type="PANTHER" id="PTHR35794">
    <property type="entry name" value="CELL DIVISION PROTEIN DIVIVA"/>
    <property type="match status" value="1"/>
</dbReference>
<feature type="compositionally biased region" description="Low complexity" evidence="8">
    <location>
        <begin position="194"/>
        <end position="206"/>
    </location>
</feature>
<feature type="region of interest" description="Disordered" evidence="8">
    <location>
        <begin position="190"/>
        <end position="231"/>
    </location>
</feature>
<keyword evidence="4 9" id="KW-0132">Cell division</keyword>
<dbReference type="GO" id="GO:0051301">
    <property type="term" value="P:cell division"/>
    <property type="evidence" value="ECO:0007669"/>
    <property type="project" value="UniProtKB-KW"/>
</dbReference>
<dbReference type="Pfam" id="PF05103">
    <property type="entry name" value="DivIVA"/>
    <property type="match status" value="1"/>
</dbReference>
<dbReference type="RefSeq" id="WP_093205775.1">
    <property type="nucleotide sequence ID" value="NZ_FNGS01000007.1"/>
</dbReference>
<evidence type="ECO:0000256" key="5">
    <source>
        <dbReference type="ARBA" id="ARBA00023054"/>
    </source>
</evidence>
<evidence type="ECO:0000256" key="6">
    <source>
        <dbReference type="ARBA" id="ARBA00023306"/>
    </source>
</evidence>
<dbReference type="NCBIfam" id="TIGR03544">
    <property type="entry name" value="DivI1A_domain"/>
    <property type="match status" value="1"/>
</dbReference>
<evidence type="ECO:0000256" key="7">
    <source>
        <dbReference type="SAM" id="Coils"/>
    </source>
</evidence>